<dbReference type="AlphaFoldDB" id="A0A7W4Z3F7"/>
<comment type="caution">
    <text evidence="3">The sequence shown here is derived from an EMBL/GenBank/DDBJ whole genome shotgun (WGS) entry which is preliminary data.</text>
</comment>
<gene>
    <name evidence="3" type="ORF">FHU40_003634</name>
</gene>
<accession>A0A7W4Z3F7</accession>
<dbReference type="SUPFAM" id="SSF54373">
    <property type="entry name" value="FAD-linked reductases, C-terminal domain"/>
    <property type="match status" value="1"/>
</dbReference>
<keyword evidence="4" id="KW-1185">Reference proteome</keyword>
<dbReference type="Pfam" id="PF01266">
    <property type="entry name" value="DAO"/>
    <property type="match status" value="1"/>
</dbReference>
<sequence length="414" mass="44346">MASSISSPPRRVAVLGAGMVGLSTAWYLQEHGVEVTVLDRTGVAAGSSWGNAGWLTPSMAVPLPEPSVLKYGVRAVLSPSSPVFVPPSADPRLWRFLIQFARNCTPQRWQRAMQTLIPLNNEALAAFDEMERGGVTARTKAAEPFVAAFRTVEDSRALLEEFEHIRACGQSVNFEALDGATARAQEPALSDEIGTAIRILDERYLNPSAYVASVADSVRARGGVIRGDHDVSELRSDSGGVSVGGERFDAVVIATGAVLNQLAGRYGVRRIVQAGRGYSFTVKVDDLPQGPVYFPKQRVACTPVGDRLRIAGMMEFRKADAPMDPRRIQALVDEAGTLLKGAHLDQREDEWVGARPCTADGLPLVGATTDSRVFVAGGHGMWGITLGPVTGRLLAEQIATGRAPAPLRAIDPLR</sequence>
<dbReference type="Gene3D" id="3.30.9.10">
    <property type="entry name" value="D-Amino Acid Oxidase, subunit A, domain 2"/>
    <property type="match status" value="1"/>
</dbReference>
<dbReference type="Gene3D" id="3.50.50.60">
    <property type="entry name" value="FAD/NAD(P)-binding domain"/>
    <property type="match status" value="2"/>
</dbReference>
<name>A0A7W4Z3F7_9ACTN</name>
<dbReference type="InterPro" id="IPR006076">
    <property type="entry name" value="FAD-dep_OxRdtase"/>
</dbReference>
<feature type="domain" description="FAD dependent oxidoreductase" evidence="2">
    <location>
        <begin position="11"/>
        <end position="396"/>
    </location>
</feature>
<evidence type="ECO:0000259" key="2">
    <source>
        <dbReference type="Pfam" id="PF01266"/>
    </source>
</evidence>
<protein>
    <submittedName>
        <fullName evidence="3">D-amino-acid dehydrogenase</fullName>
        <ecNumber evidence="3">1.4.99.-</ecNumber>
    </submittedName>
</protein>
<keyword evidence="1 3" id="KW-0560">Oxidoreductase</keyword>
<organism evidence="3 4">
    <name type="scientific">Nocardioides soli</name>
    <dbReference type="NCBI Taxonomy" id="1036020"/>
    <lineage>
        <taxon>Bacteria</taxon>
        <taxon>Bacillati</taxon>
        <taxon>Actinomycetota</taxon>
        <taxon>Actinomycetes</taxon>
        <taxon>Propionibacteriales</taxon>
        <taxon>Nocardioidaceae</taxon>
        <taxon>Nocardioides</taxon>
    </lineage>
</organism>
<dbReference type="EMBL" id="JACHWR010000002">
    <property type="protein sequence ID" value="MBB3043816.1"/>
    <property type="molecule type" value="Genomic_DNA"/>
</dbReference>
<dbReference type="SUPFAM" id="SSF51971">
    <property type="entry name" value="Nucleotide-binding domain"/>
    <property type="match status" value="1"/>
</dbReference>
<dbReference type="GO" id="GO:0005737">
    <property type="term" value="C:cytoplasm"/>
    <property type="evidence" value="ECO:0007669"/>
    <property type="project" value="TreeGrafter"/>
</dbReference>
<dbReference type="Proteomes" id="UP000589626">
    <property type="component" value="Unassembled WGS sequence"/>
</dbReference>
<dbReference type="EC" id="1.4.99.-" evidence="3"/>
<evidence type="ECO:0000256" key="1">
    <source>
        <dbReference type="ARBA" id="ARBA00023002"/>
    </source>
</evidence>
<dbReference type="GO" id="GO:0016491">
    <property type="term" value="F:oxidoreductase activity"/>
    <property type="evidence" value="ECO:0007669"/>
    <property type="project" value="UniProtKB-KW"/>
</dbReference>
<evidence type="ECO:0000313" key="4">
    <source>
        <dbReference type="Proteomes" id="UP000589626"/>
    </source>
</evidence>
<dbReference type="PANTHER" id="PTHR13847">
    <property type="entry name" value="SARCOSINE DEHYDROGENASE-RELATED"/>
    <property type="match status" value="1"/>
</dbReference>
<dbReference type="RefSeq" id="WP_183593585.1">
    <property type="nucleotide sequence ID" value="NZ_JACHWR010000002.1"/>
</dbReference>
<reference evidence="3 4" key="1">
    <citation type="submission" date="2020-08" db="EMBL/GenBank/DDBJ databases">
        <title>Sequencing the genomes of 1000 actinobacteria strains.</title>
        <authorList>
            <person name="Klenk H.-P."/>
        </authorList>
    </citation>
    <scope>NUCLEOTIDE SEQUENCE [LARGE SCALE GENOMIC DNA]</scope>
    <source>
        <strain evidence="3 4">DSM 105498</strain>
    </source>
</reference>
<evidence type="ECO:0000313" key="3">
    <source>
        <dbReference type="EMBL" id="MBB3043816.1"/>
    </source>
</evidence>
<dbReference type="PANTHER" id="PTHR13847:SF289">
    <property type="entry name" value="GLYCINE OXIDASE"/>
    <property type="match status" value="1"/>
</dbReference>
<dbReference type="InterPro" id="IPR036188">
    <property type="entry name" value="FAD/NAD-bd_sf"/>
</dbReference>
<proteinExistence type="predicted"/>